<keyword evidence="1" id="KW-1133">Transmembrane helix</keyword>
<proteinExistence type="predicted"/>
<accession>A0A9P8QD29</accession>
<gene>
    <name evidence="2" type="ORF">WICPIJ_001575</name>
</gene>
<reference evidence="2" key="2">
    <citation type="submission" date="2021-01" db="EMBL/GenBank/DDBJ databases">
        <authorList>
            <person name="Schikora-Tamarit M.A."/>
        </authorList>
    </citation>
    <scope>NUCLEOTIDE SEQUENCE</scope>
    <source>
        <strain evidence="2">CBS2887</strain>
    </source>
</reference>
<protein>
    <submittedName>
        <fullName evidence="2">Uncharacterized protein</fullName>
    </submittedName>
</protein>
<evidence type="ECO:0000313" key="2">
    <source>
        <dbReference type="EMBL" id="KAH3687465.1"/>
    </source>
</evidence>
<dbReference type="EMBL" id="JAEUBG010000835">
    <property type="protein sequence ID" value="KAH3687465.1"/>
    <property type="molecule type" value="Genomic_DNA"/>
</dbReference>
<comment type="caution">
    <text evidence="2">The sequence shown here is derived from an EMBL/GenBank/DDBJ whole genome shotgun (WGS) entry which is preliminary data.</text>
</comment>
<dbReference type="AlphaFoldDB" id="A0A9P8QD29"/>
<keyword evidence="3" id="KW-1185">Reference proteome</keyword>
<evidence type="ECO:0000313" key="3">
    <source>
        <dbReference type="Proteomes" id="UP000774326"/>
    </source>
</evidence>
<feature type="transmembrane region" description="Helical" evidence="1">
    <location>
        <begin position="98"/>
        <end position="125"/>
    </location>
</feature>
<keyword evidence="1" id="KW-0472">Membrane</keyword>
<reference evidence="2" key="1">
    <citation type="journal article" date="2021" name="Open Biol.">
        <title>Shared evolutionary footprints suggest mitochondrial oxidative damage underlies multiple complex I losses in fungi.</title>
        <authorList>
            <person name="Schikora-Tamarit M.A."/>
            <person name="Marcet-Houben M."/>
            <person name="Nosek J."/>
            <person name="Gabaldon T."/>
        </authorList>
    </citation>
    <scope>NUCLEOTIDE SEQUENCE</scope>
    <source>
        <strain evidence="2">CBS2887</strain>
    </source>
</reference>
<name>A0A9P8QD29_WICPI</name>
<dbReference type="Proteomes" id="UP000774326">
    <property type="component" value="Unassembled WGS sequence"/>
</dbReference>
<dbReference type="OrthoDB" id="10574259at2759"/>
<organism evidence="2 3">
    <name type="scientific">Wickerhamomyces pijperi</name>
    <name type="common">Yeast</name>
    <name type="synonym">Pichia pijperi</name>
    <dbReference type="NCBI Taxonomy" id="599730"/>
    <lineage>
        <taxon>Eukaryota</taxon>
        <taxon>Fungi</taxon>
        <taxon>Dikarya</taxon>
        <taxon>Ascomycota</taxon>
        <taxon>Saccharomycotina</taxon>
        <taxon>Saccharomycetes</taxon>
        <taxon>Phaffomycetales</taxon>
        <taxon>Wickerhamomycetaceae</taxon>
        <taxon>Wickerhamomyces</taxon>
    </lineage>
</organism>
<keyword evidence="1" id="KW-0812">Transmembrane</keyword>
<sequence>MGSLSKSNNANAGNTISGVNGVCLLVRAKVKKVEHVTRNGTELHMKFIKAEKTPILPRFFNSKSFLTCDNLSSIGFSIAYSLMDLMLARISFVTLVLWSLYFICVLNVSFIFLEITVLIGIITAITSSPEKVAFPNSEYSEITQRTNLIGADTSTWNCEPKSCTLEVSTESKLTISPVLLSFLASGERRSALW</sequence>
<evidence type="ECO:0000256" key="1">
    <source>
        <dbReference type="SAM" id="Phobius"/>
    </source>
</evidence>